<name>A0AAP5I6C6_9CYAN</name>
<dbReference type="Pfam" id="PF10551">
    <property type="entry name" value="MULE"/>
    <property type="match status" value="1"/>
</dbReference>
<dbReference type="EMBL" id="JAALHA020000003">
    <property type="protein sequence ID" value="MDR9894594.1"/>
    <property type="molecule type" value="Genomic_DNA"/>
</dbReference>
<sequence length="497" mass="56296">MWNEYNNLRHVRTLKGVVQLLLKVRRCQNTSCERYRIKYRPEQEGSWALPQQEFGLDVIALVGALRYTEHRSIPQIHQQLRNQGVEVSERSVIYLLERYDELVALWLSDQSRLKAIAKKQGRLILAIDGMQPDVGHEVLWVIRDCLSGEILLAKTLLSSTNEDLSALLLEVKNTLDVKIDGVISDGQQSIRKAVEVAFPGIAHGLCHFHYLKEAAKIIYEADRHAKKELKKHVRGIREIERSVSNLDQPTSEVVRGYCLAVRGSLTSDGRPPLDASGLKLQERLSLIEDSLERLAKKGGLPKPLIKLKQIVSKGLEKTASLFTPISVAYNWIHQAAEILDNETGLNAIEVQRSFQTLLDSMSHAKNEAGTLEPGITHFLKITRSYWSGLFHCYDVEGLPRTNNDLEQVFGVLRHHQRRCTGRKVAPSSLVIRGTVQLASAIATALHSFSSEDLAQVCVQTWQQLRSDLRQHQLSRIEQLRFRRNPKAYLANLETLLV</sequence>
<evidence type="ECO:0000313" key="2">
    <source>
        <dbReference type="EMBL" id="MDR9894594.1"/>
    </source>
</evidence>
<keyword evidence="3" id="KW-1185">Reference proteome</keyword>
<dbReference type="Proteomes" id="UP000667802">
    <property type="component" value="Unassembled WGS sequence"/>
</dbReference>
<evidence type="ECO:0000313" key="3">
    <source>
        <dbReference type="Proteomes" id="UP000667802"/>
    </source>
</evidence>
<protein>
    <submittedName>
        <fullName evidence="2">Transposase</fullName>
    </submittedName>
</protein>
<dbReference type="RefSeq" id="WP_243902669.1">
    <property type="nucleotide sequence ID" value="NZ_CAWQFN010000586.1"/>
</dbReference>
<proteinExistence type="predicted"/>
<accession>A0AAP5I6C6</accession>
<feature type="domain" description="MULE transposase" evidence="1">
    <location>
        <begin position="145"/>
        <end position="212"/>
    </location>
</feature>
<organism evidence="2 3">
    <name type="scientific">Aetokthonos hydrillicola Thurmond2011</name>
    <dbReference type="NCBI Taxonomy" id="2712845"/>
    <lineage>
        <taxon>Bacteria</taxon>
        <taxon>Bacillati</taxon>
        <taxon>Cyanobacteriota</taxon>
        <taxon>Cyanophyceae</taxon>
        <taxon>Nostocales</taxon>
        <taxon>Hapalosiphonaceae</taxon>
        <taxon>Aetokthonos</taxon>
    </lineage>
</organism>
<dbReference type="InterPro" id="IPR018289">
    <property type="entry name" value="MULE_transposase_dom"/>
</dbReference>
<dbReference type="AlphaFoldDB" id="A0AAP5I6C6"/>
<comment type="caution">
    <text evidence="2">The sequence shown here is derived from an EMBL/GenBank/DDBJ whole genome shotgun (WGS) entry which is preliminary data.</text>
</comment>
<gene>
    <name evidence="2" type="ORF">G7B40_008405</name>
</gene>
<reference evidence="3" key="1">
    <citation type="journal article" date="2021" name="Science">
        <title>Hunting the eagle killer: A cyanobacterial neurotoxin causes vacuolar myelinopathy.</title>
        <authorList>
            <person name="Breinlinger S."/>
            <person name="Phillips T.J."/>
            <person name="Haram B.N."/>
            <person name="Mares J."/>
            <person name="Martinez Yerena J.A."/>
            <person name="Hrouzek P."/>
            <person name="Sobotka R."/>
            <person name="Henderson W.M."/>
            <person name="Schmieder P."/>
            <person name="Williams S.M."/>
            <person name="Lauderdale J.D."/>
            <person name="Wilde H.D."/>
            <person name="Gerrin W."/>
            <person name="Kust A."/>
            <person name="Washington J.W."/>
            <person name="Wagner C."/>
            <person name="Geier B."/>
            <person name="Liebeke M."/>
            <person name="Enke H."/>
            <person name="Niedermeyer T.H.J."/>
            <person name="Wilde S.B."/>
        </authorList>
    </citation>
    <scope>NUCLEOTIDE SEQUENCE [LARGE SCALE GENOMIC DNA]</scope>
    <source>
        <strain evidence="3">Thurmond2011</strain>
    </source>
</reference>
<evidence type="ECO:0000259" key="1">
    <source>
        <dbReference type="Pfam" id="PF10551"/>
    </source>
</evidence>